<dbReference type="SUPFAM" id="SSF52540">
    <property type="entry name" value="P-loop containing nucleoside triphosphate hydrolases"/>
    <property type="match status" value="1"/>
</dbReference>
<accession>A0ABS9ELB7</accession>
<dbReference type="Gene3D" id="3.30.450.90">
    <property type="match status" value="1"/>
</dbReference>
<dbReference type="Pfam" id="PF00437">
    <property type="entry name" value="T2SSE"/>
    <property type="match status" value="1"/>
</dbReference>
<evidence type="ECO:0000256" key="1">
    <source>
        <dbReference type="ARBA" id="ARBA00006611"/>
    </source>
</evidence>
<evidence type="ECO:0000259" key="2">
    <source>
        <dbReference type="PROSITE" id="PS00662"/>
    </source>
</evidence>
<reference evidence="3 4" key="1">
    <citation type="submission" date="2022-01" db="EMBL/GenBank/DDBJ databases">
        <title>Dethiosulfovibrio faecalis sp. nov., a novel proteolytic, non-sulfur-reducing bacterium isolated from a marine aquaculture solid waste bioreactor.</title>
        <authorList>
            <person name="Grabowski S."/>
            <person name="Apolinario E."/>
            <person name="Schneider N."/>
            <person name="Marshall C.W."/>
            <person name="Sowers K.R."/>
        </authorList>
    </citation>
    <scope>NUCLEOTIDE SEQUENCE [LARGE SCALE GENOMIC DNA]</scope>
    <source>
        <strain evidence="3 4">DSM 12537</strain>
    </source>
</reference>
<dbReference type="InterPro" id="IPR027417">
    <property type="entry name" value="P-loop_NTPase"/>
</dbReference>
<dbReference type="PANTHER" id="PTHR30486:SF16">
    <property type="entry name" value="TWITCHING MOTILITY PROTEIN PILT"/>
    <property type="match status" value="1"/>
</dbReference>
<sequence>MSLSVRVHDLLREVIKKRSSDLHLSVGNSPIMRIDGCLVRVSNVGVIDDGDMETVLSDILSEKQRENFLEKKEIDFGFSFRRGDIEARFRGNCFYELGNPAMALRLIPTDIRTLDQLLLPRALASLCEQKRGLMLVTGPTGHGKSTTLAACIQHINLTRKEHIITIEDPVEYLYRSENSVVHQREVGSDTGSFAEALKRALRQDPDVILIGEMRDLETIGAAITAAETGHLVFATLHTRDASQSIDRIIDVFPPHQQQQIRLQLASSLVGICSQQLIPMPGGGRVVATELLRVNPAVRNCIREGKTGQIKTIMQTGSEVGMHSMEQDLSRLVLKGMLTFEQAGTYAYDRKDFERLVFEADDLG</sequence>
<dbReference type="RefSeq" id="WP_236098760.1">
    <property type="nucleotide sequence ID" value="NZ_JAKGUD010000003.1"/>
</dbReference>
<dbReference type="PROSITE" id="PS00662">
    <property type="entry name" value="T2SP_E"/>
    <property type="match status" value="1"/>
</dbReference>
<evidence type="ECO:0000313" key="4">
    <source>
        <dbReference type="Proteomes" id="UP001200430"/>
    </source>
</evidence>
<protein>
    <submittedName>
        <fullName evidence="3">Type IV pilus twitching motility protein PilT</fullName>
    </submittedName>
</protein>
<dbReference type="SMART" id="SM00382">
    <property type="entry name" value="AAA"/>
    <property type="match status" value="1"/>
</dbReference>
<name>A0ABS9ELB7_9BACT</name>
<feature type="domain" description="Bacterial type II secretion system protein E" evidence="2">
    <location>
        <begin position="201"/>
        <end position="215"/>
    </location>
</feature>
<proteinExistence type="inferred from homology"/>
<dbReference type="Proteomes" id="UP001200430">
    <property type="component" value="Unassembled WGS sequence"/>
</dbReference>
<comment type="caution">
    <text evidence="3">The sequence shown here is derived from an EMBL/GenBank/DDBJ whole genome shotgun (WGS) entry which is preliminary data.</text>
</comment>
<keyword evidence="4" id="KW-1185">Reference proteome</keyword>
<dbReference type="InterPro" id="IPR006321">
    <property type="entry name" value="PilT/PilU"/>
</dbReference>
<dbReference type="InterPro" id="IPR001482">
    <property type="entry name" value="T2SS/T4SS_dom"/>
</dbReference>
<organism evidence="3 4">
    <name type="scientific">Dethiosulfovibrio marinus</name>
    <dbReference type="NCBI Taxonomy" id="133532"/>
    <lineage>
        <taxon>Bacteria</taxon>
        <taxon>Thermotogati</taxon>
        <taxon>Synergistota</taxon>
        <taxon>Synergistia</taxon>
        <taxon>Synergistales</taxon>
        <taxon>Dethiosulfovibrionaceae</taxon>
        <taxon>Dethiosulfovibrio</taxon>
    </lineage>
</organism>
<gene>
    <name evidence="3" type="ORF">L2W38_04130</name>
</gene>
<dbReference type="NCBIfam" id="TIGR01420">
    <property type="entry name" value="pilT_fam"/>
    <property type="match status" value="1"/>
</dbReference>
<dbReference type="PANTHER" id="PTHR30486">
    <property type="entry name" value="TWITCHING MOTILITY PROTEIN PILT"/>
    <property type="match status" value="1"/>
</dbReference>
<comment type="similarity">
    <text evidence="1">Belongs to the GSP E family.</text>
</comment>
<dbReference type="CDD" id="cd01131">
    <property type="entry name" value="PilT"/>
    <property type="match status" value="1"/>
</dbReference>
<dbReference type="InterPro" id="IPR050921">
    <property type="entry name" value="T4SS_GSP_E_ATPase"/>
</dbReference>
<evidence type="ECO:0000313" key="3">
    <source>
        <dbReference type="EMBL" id="MCF4142003.1"/>
    </source>
</evidence>
<dbReference type="Gene3D" id="3.40.50.300">
    <property type="entry name" value="P-loop containing nucleotide triphosphate hydrolases"/>
    <property type="match status" value="1"/>
</dbReference>
<dbReference type="EMBL" id="JAKGUD010000003">
    <property type="protein sequence ID" value="MCF4142003.1"/>
    <property type="molecule type" value="Genomic_DNA"/>
</dbReference>
<dbReference type="InterPro" id="IPR003593">
    <property type="entry name" value="AAA+_ATPase"/>
</dbReference>